<gene>
    <name evidence="2" type="ORF">DCHRY22_LOCUS8610</name>
</gene>
<accession>A0A8J2QUM3</accession>
<dbReference type="EMBL" id="CAKASE010000061">
    <property type="protein sequence ID" value="CAG9568776.1"/>
    <property type="molecule type" value="Genomic_DNA"/>
</dbReference>
<evidence type="ECO:0000313" key="2">
    <source>
        <dbReference type="EMBL" id="CAG9568776.1"/>
    </source>
</evidence>
<reference evidence="2" key="1">
    <citation type="submission" date="2021-09" db="EMBL/GenBank/DDBJ databases">
        <authorList>
            <person name="Martin H S."/>
        </authorList>
    </citation>
    <scope>NUCLEOTIDE SEQUENCE</scope>
</reference>
<name>A0A8J2QUM3_9NEOP</name>
<sequence length="102" mass="10898">MFRDALEVDSTAARLRVRRSAAPDAYIPLPGEIARSIQGARESPARRHAPVHPATPVLLQPSSPTHSSSYTALIMILCARSTEASLQPLSEAARAALVHFGS</sequence>
<dbReference type="Proteomes" id="UP000789524">
    <property type="component" value="Unassembled WGS sequence"/>
</dbReference>
<evidence type="ECO:0000313" key="3">
    <source>
        <dbReference type="Proteomes" id="UP000789524"/>
    </source>
</evidence>
<proteinExistence type="predicted"/>
<protein>
    <submittedName>
        <fullName evidence="2">(African queen) hypothetical protein</fullName>
    </submittedName>
</protein>
<feature type="region of interest" description="Disordered" evidence="1">
    <location>
        <begin position="38"/>
        <end position="64"/>
    </location>
</feature>
<comment type="caution">
    <text evidence="2">The sequence shown here is derived from an EMBL/GenBank/DDBJ whole genome shotgun (WGS) entry which is preliminary data.</text>
</comment>
<evidence type="ECO:0000256" key="1">
    <source>
        <dbReference type="SAM" id="MobiDB-lite"/>
    </source>
</evidence>
<dbReference type="AlphaFoldDB" id="A0A8J2QUM3"/>
<keyword evidence="3" id="KW-1185">Reference proteome</keyword>
<organism evidence="2 3">
    <name type="scientific">Danaus chrysippus</name>
    <name type="common">African queen</name>
    <dbReference type="NCBI Taxonomy" id="151541"/>
    <lineage>
        <taxon>Eukaryota</taxon>
        <taxon>Metazoa</taxon>
        <taxon>Ecdysozoa</taxon>
        <taxon>Arthropoda</taxon>
        <taxon>Hexapoda</taxon>
        <taxon>Insecta</taxon>
        <taxon>Pterygota</taxon>
        <taxon>Neoptera</taxon>
        <taxon>Endopterygota</taxon>
        <taxon>Lepidoptera</taxon>
        <taxon>Glossata</taxon>
        <taxon>Ditrysia</taxon>
        <taxon>Papilionoidea</taxon>
        <taxon>Nymphalidae</taxon>
        <taxon>Danainae</taxon>
        <taxon>Danaini</taxon>
        <taxon>Danaina</taxon>
        <taxon>Danaus</taxon>
        <taxon>Anosia</taxon>
    </lineage>
</organism>